<keyword evidence="6" id="KW-1185">Reference proteome</keyword>
<dbReference type="KEGG" id="pswu:SY83_05995"/>
<dbReference type="Pfam" id="PF02311">
    <property type="entry name" value="AraC_binding"/>
    <property type="match status" value="1"/>
</dbReference>
<protein>
    <recommendedName>
        <fullName evidence="4">HTH araC/xylS-type domain-containing protein</fullName>
    </recommendedName>
</protein>
<dbReference type="PROSITE" id="PS01124">
    <property type="entry name" value="HTH_ARAC_FAMILY_2"/>
    <property type="match status" value="1"/>
</dbReference>
<evidence type="ECO:0000256" key="1">
    <source>
        <dbReference type="ARBA" id="ARBA00023015"/>
    </source>
</evidence>
<proteinExistence type="predicted"/>
<organism evidence="5 6">
    <name type="scientific">Paenibacillus swuensis</name>
    <dbReference type="NCBI Taxonomy" id="1178515"/>
    <lineage>
        <taxon>Bacteria</taxon>
        <taxon>Bacillati</taxon>
        <taxon>Bacillota</taxon>
        <taxon>Bacilli</taxon>
        <taxon>Bacillales</taxon>
        <taxon>Paenibacillaceae</taxon>
        <taxon>Paenibacillus</taxon>
    </lineage>
</organism>
<dbReference type="PANTHER" id="PTHR43280">
    <property type="entry name" value="ARAC-FAMILY TRANSCRIPTIONAL REGULATOR"/>
    <property type="match status" value="1"/>
</dbReference>
<dbReference type="InterPro" id="IPR020449">
    <property type="entry name" value="Tscrpt_reg_AraC-type_HTH"/>
</dbReference>
<dbReference type="SUPFAM" id="SSF51215">
    <property type="entry name" value="Regulatory protein AraC"/>
    <property type="match status" value="1"/>
</dbReference>
<dbReference type="PATRIC" id="fig|1178515.4.peg.1198"/>
<keyword evidence="2" id="KW-0238">DNA-binding</keyword>
<gene>
    <name evidence="5" type="ORF">SY83_05995</name>
</gene>
<dbReference type="PANTHER" id="PTHR43280:SF2">
    <property type="entry name" value="HTH-TYPE TRANSCRIPTIONAL REGULATOR EXSA"/>
    <property type="match status" value="1"/>
</dbReference>
<dbReference type="Proteomes" id="UP000076927">
    <property type="component" value="Chromosome"/>
</dbReference>
<evidence type="ECO:0000313" key="6">
    <source>
        <dbReference type="Proteomes" id="UP000076927"/>
    </source>
</evidence>
<sequence>MVYEQHNQFIERHFFTPSEHEKISGVWPVRLGRNRAKPNYYIGPKVSSLCSLHFVLKGKGMFVQDEIHYPIAEQDLFCLFPKKSSVYYTDPDHPLEMIWVAFDGKHTIRTLYRAGIKPNEPHTKSALTPEVKATLQEWFQLAEGGERLSADYFRLALTFKLFGHLTVNSHENTPEHRTEASTDWLAMAQDYLKSHYMEGVSVDKAAQFVGIDRSHFSKKFRQTYGLSPIQYIQGLKMEQARQMMAENTYSLTEIALSVGYPDLFSFSKAFKRHYTVTPTAYAIQLNNKDALTSE</sequence>
<keyword evidence="3" id="KW-0804">Transcription</keyword>
<dbReference type="SMART" id="SM00342">
    <property type="entry name" value="HTH_ARAC"/>
    <property type="match status" value="1"/>
</dbReference>
<dbReference type="InterPro" id="IPR018060">
    <property type="entry name" value="HTH_AraC"/>
</dbReference>
<dbReference type="AlphaFoldDB" id="A0A172TP04"/>
<dbReference type="GO" id="GO:0043565">
    <property type="term" value="F:sequence-specific DNA binding"/>
    <property type="evidence" value="ECO:0007669"/>
    <property type="project" value="InterPro"/>
</dbReference>
<dbReference type="Gene3D" id="1.10.10.60">
    <property type="entry name" value="Homeodomain-like"/>
    <property type="match status" value="2"/>
</dbReference>
<dbReference type="Pfam" id="PF12833">
    <property type="entry name" value="HTH_18"/>
    <property type="match status" value="1"/>
</dbReference>
<accession>A0A172TP04</accession>
<dbReference type="STRING" id="1178515.SY83_05995"/>
<evidence type="ECO:0000259" key="4">
    <source>
        <dbReference type="PROSITE" id="PS01124"/>
    </source>
</evidence>
<evidence type="ECO:0000313" key="5">
    <source>
        <dbReference type="EMBL" id="ANE48750.1"/>
    </source>
</evidence>
<evidence type="ECO:0000256" key="3">
    <source>
        <dbReference type="ARBA" id="ARBA00023163"/>
    </source>
</evidence>
<feature type="domain" description="HTH araC/xylS-type" evidence="4">
    <location>
        <begin position="186"/>
        <end position="284"/>
    </location>
</feature>
<name>A0A172TP04_9BACL</name>
<dbReference type="InterPro" id="IPR003313">
    <property type="entry name" value="AraC-bd"/>
</dbReference>
<reference evidence="5 6" key="1">
    <citation type="submission" date="2015-01" db="EMBL/GenBank/DDBJ databases">
        <title>Paenibacillus swuensis/DY6/whole genome sequencing.</title>
        <authorList>
            <person name="Kim M.K."/>
            <person name="Srinivasan S."/>
            <person name="Lee J.-J."/>
        </authorList>
    </citation>
    <scope>NUCLEOTIDE SEQUENCE [LARGE SCALE GENOMIC DNA]</scope>
    <source>
        <strain evidence="5 6">DY6</strain>
    </source>
</reference>
<dbReference type="InterPro" id="IPR037923">
    <property type="entry name" value="HTH-like"/>
</dbReference>
<keyword evidence="1" id="KW-0805">Transcription regulation</keyword>
<dbReference type="SUPFAM" id="SSF46689">
    <property type="entry name" value="Homeodomain-like"/>
    <property type="match status" value="2"/>
</dbReference>
<dbReference type="EMBL" id="CP011388">
    <property type="protein sequence ID" value="ANE48750.1"/>
    <property type="molecule type" value="Genomic_DNA"/>
</dbReference>
<dbReference type="GO" id="GO:0003700">
    <property type="term" value="F:DNA-binding transcription factor activity"/>
    <property type="evidence" value="ECO:0007669"/>
    <property type="project" value="InterPro"/>
</dbReference>
<dbReference type="InterPro" id="IPR009057">
    <property type="entry name" value="Homeodomain-like_sf"/>
</dbReference>
<evidence type="ECO:0000256" key="2">
    <source>
        <dbReference type="ARBA" id="ARBA00023125"/>
    </source>
</evidence>
<dbReference type="PRINTS" id="PR00032">
    <property type="entry name" value="HTHARAC"/>
</dbReference>